<keyword evidence="2" id="KW-1185">Reference proteome</keyword>
<dbReference type="CDD" id="cd01644">
    <property type="entry name" value="RT_pepA17"/>
    <property type="match status" value="1"/>
</dbReference>
<dbReference type="PANTHER" id="PTHR47331:SF6">
    <property type="entry name" value="DOUBLECORTIN DOMAIN-CONTAINING PROTEIN"/>
    <property type="match status" value="1"/>
</dbReference>
<proteinExistence type="predicted"/>
<dbReference type="Proteomes" id="UP000693946">
    <property type="component" value="Unassembled WGS sequence"/>
</dbReference>
<organism evidence="1 2">
    <name type="scientific">Solea senegalensis</name>
    <name type="common">Senegalese sole</name>
    <dbReference type="NCBI Taxonomy" id="28829"/>
    <lineage>
        <taxon>Eukaryota</taxon>
        <taxon>Metazoa</taxon>
        <taxon>Chordata</taxon>
        <taxon>Craniata</taxon>
        <taxon>Vertebrata</taxon>
        <taxon>Euteleostomi</taxon>
        <taxon>Actinopterygii</taxon>
        <taxon>Neopterygii</taxon>
        <taxon>Teleostei</taxon>
        <taxon>Neoteleostei</taxon>
        <taxon>Acanthomorphata</taxon>
        <taxon>Carangaria</taxon>
        <taxon>Pleuronectiformes</taxon>
        <taxon>Pleuronectoidei</taxon>
        <taxon>Soleidae</taxon>
        <taxon>Solea</taxon>
    </lineage>
</organism>
<protein>
    <submittedName>
        <fullName evidence="1">Uncharacterized protein</fullName>
    </submittedName>
</protein>
<gene>
    <name evidence="1" type="ORF">JOB18_005832</name>
</gene>
<dbReference type="AlphaFoldDB" id="A0AAV6PK06"/>
<evidence type="ECO:0000313" key="1">
    <source>
        <dbReference type="EMBL" id="KAG7470265.1"/>
    </source>
</evidence>
<evidence type="ECO:0000313" key="2">
    <source>
        <dbReference type="Proteomes" id="UP000693946"/>
    </source>
</evidence>
<dbReference type="PANTHER" id="PTHR47331">
    <property type="entry name" value="PHD-TYPE DOMAIN-CONTAINING PROTEIN"/>
    <property type="match status" value="1"/>
</dbReference>
<sequence>MDRDVFQTTKEDETEAPSIEDMLFMNVMDKGVYMDEGNSWVAPLPFRAQRSRLSDNGTQAFERLMSLQRSFRRKPEMKEQFISFMKNIFQNGHAEKAPPLQPDEEHWYLPCFGVYHPKKPSQIRVVFDSSAQHKGESLNQVLLTGPDLNNTLIGVLLRFRKEPIAFTVDIQQMFHCFLVRPEDRNFLRFLWFQDNDPDKEIVEFRMNVHVFGNSPSPAVAIYCLRRAAEEGKDEYGEDARQFVVRDFYVDDGLKSLPTPEAAISLLKRTQDMLACSNLRLHKLASNSKDVMDAFPCEDRATDLKDLDLAS</sequence>
<reference evidence="1 2" key="1">
    <citation type="journal article" date="2021" name="Sci. Rep.">
        <title>Chromosome anchoring in Senegalese sole (Solea senegalensis) reveals sex-associated markers and genome rearrangements in flatfish.</title>
        <authorList>
            <person name="Guerrero-Cozar I."/>
            <person name="Gomez-Garrido J."/>
            <person name="Berbel C."/>
            <person name="Martinez-Blanch J.F."/>
            <person name="Alioto T."/>
            <person name="Claros M.G."/>
            <person name="Gagnaire P.A."/>
            <person name="Manchado M."/>
        </authorList>
    </citation>
    <scope>NUCLEOTIDE SEQUENCE [LARGE SCALE GENOMIC DNA]</scope>
    <source>
        <strain evidence="1">Sse05_10M</strain>
    </source>
</reference>
<accession>A0AAV6PK06</accession>
<comment type="caution">
    <text evidence="1">The sequence shown here is derived from an EMBL/GenBank/DDBJ whole genome shotgun (WGS) entry which is preliminary data.</text>
</comment>
<dbReference type="EMBL" id="JAGKHQ010000290">
    <property type="protein sequence ID" value="KAG7470265.1"/>
    <property type="molecule type" value="Genomic_DNA"/>
</dbReference>
<name>A0AAV6PK06_SOLSE</name>